<evidence type="ECO:0000256" key="1">
    <source>
        <dbReference type="ARBA" id="ARBA00022679"/>
    </source>
</evidence>
<feature type="region of interest" description="Disordered" evidence="3">
    <location>
        <begin position="78"/>
        <end position="97"/>
    </location>
</feature>
<sequence length="148" mass="15539">LELRRRRGALGRRPVLVLALEDPWAGVGSGGATLNAVLVAAEHLSARAGCTVVSADALKEARILILHTVRARAAASPAALSPAPLPAPPHPAPSLQGREFSFDDCGRAFTCLPAEQPRAAAEALVCNLDSLLGTLTQRVGERRDPSRR</sequence>
<reference evidence="4 5" key="1">
    <citation type="submission" date="2018-01" db="EMBL/GenBank/DDBJ databases">
        <title>Comparison of the Chinese Bamboo Partridge and Red Junglefowl genome sequences highlights the importance of demography in genome evolution.</title>
        <authorList>
            <person name="Tiley G.P."/>
            <person name="Kimball R.T."/>
            <person name="Braun E.L."/>
            <person name="Burleigh J.G."/>
        </authorList>
    </citation>
    <scope>NUCLEOTIDE SEQUENCE [LARGE SCALE GENOMIC DNA]</scope>
    <source>
        <strain evidence="4">RTK389</strain>
        <tissue evidence="4">Blood</tissue>
    </source>
</reference>
<keyword evidence="5" id="KW-1185">Reference proteome</keyword>
<protein>
    <submittedName>
        <fullName evidence="4">Uncharacterized protein</fullName>
    </submittedName>
</protein>
<evidence type="ECO:0000256" key="3">
    <source>
        <dbReference type="SAM" id="MobiDB-lite"/>
    </source>
</evidence>
<accession>A0A2P4T3B3</accession>
<dbReference type="Proteomes" id="UP000237246">
    <property type="component" value="Unassembled WGS sequence"/>
</dbReference>
<dbReference type="PANTHER" id="PTHR32463">
    <property type="entry name" value="L-FUCOSE KINASE"/>
    <property type="match status" value="1"/>
</dbReference>
<name>A0A2P4T3B3_BAMTH</name>
<dbReference type="OrthoDB" id="8938311at2759"/>
<keyword evidence="2" id="KW-0418">Kinase</keyword>
<dbReference type="InterPro" id="IPR052203">
    <property type="entry name" value="GHMP_Kinase-Related"/>
</dbReference>
<dbReference type="GO" id="GO:0042352">
    <property type="term" value="P:GDP-L-fucose salvage"/>
    <property type="evidence" value="ECO:0007669"/>
    <property type="project" value="TreeGrafter"/>
</dbReference>
<comment type="caution">
    <text evidence="4">The sequence shown here is derived from an EMBL/GenBank/DDBJ whole genome shotgun (WGS) entry which is preliminary data.</text>
</comment>
<dbReference type="GO" id="GO:0050201">
    <property type="term" value="F:fucokinase activity"/>
    <property type="evidence" value="ECO:0007669"/>
    <property type="project" value="TreeGrafter"/>
</dbReference>
<feature type="non-terminal residue" evidence="4">
    <location>
        <position position="1"/>
    </location>
</feature>
<dbReference type="PANTHER" id="PTHR32463:SF0">
    <property type="entry name" value="L-FUCOSE KINASE"/>
    <property type="match status" value="1"/>
</dbReference>
<evidence type="ECO:0000256" key="2">
    <source>
        <dbReference type="ARBA" id="ARBA00022777"/>
    </source>
</evidence>
<dbReference type="AlphaFoldDB" id="A0A2P4T3B3"/>
<organism evidence="4 5">
    <name type="scientific">Bambusicola thoracicus</name>
    <name type="common">Chinese bamboo-partridge</name>
    <name type="synonym">Perdix thoracica</name>
    <dbReference type="NCBI Taxonomy" id="9083"/>
    <lineage>
        <taxon>Eukaryota</taxon>
        <taxon>Metazoa</taxon>
        <taxon>Chordata</taxon>
        <taxon>Craniata</taxon>
        <taxon>Vertebrata</taxon>
        <taxon>Euteleostomi</taxon>
        <taxon>Archelosauria</taxon>
        <taxon>Archosauria</taxon>
        <taxon>Dinosauria</taxon>
        <taxon>Saurischia</taxon>
        <taxon>Theropoda</taxon>
        <taxon>Coelurosauria</taxon>
        <taxon>Aves</taxon>
        <taxon>Neognathae</taxon>
        <taxon>Galloanserae</taxon>
        <taxon>Galliformes</taxon>
        <taxon>Phasianidae</taxon>
        <taxon>Perdicinae</taxon>
        <taxon>Bambusicola</taxon>
    </lineage>
</organism>
<evidence type="ECO:0000313" key="4">
    <source>
        <dbReference type="EMBL" id="POI30841.1"/>
    </source>
</evidence>
<proteinExistence type="predicted"/>
<gene>
    <name evidence="4" type="ORF">CIB84_005408</name>
</gene>
<evidence type="ECO:0000313" key="5">
    <source>
        <dbReference type="Proteomes" id="UP000237246"/>
    </source>
</evidence>
<keyword evidence="1" id="KW-0808">Transferase</keyword>
<feature type="compositionally biased region" description="Pro residues" evidence="3">
    <location>
        <begin position="83"/>
        <end position="92"/>
    </location>
</feature>
<dbReference type="EMBL" id="PPHD01010502">
    <property type="protein sequence ID" value="POI30841.1"/>
    <property type="molecule type" value="Genomic_DNA"/>
</dbReference>